<keyword evidence="1" id="KW-0812">Transmembrane</keyword>
<sequence>MGSAFVEDPGVEDFLGFDLTALEVDEAYLSLTSDDPRALSLFTRNGDCYGCPLQRRDIKVTAEGANVTLPTAHAWTFVLSESTEEYLPEINGSVCAFTEANLGEFGVYELALENNKCTFSTLKDPVFEYGAMVIALAVYAGLAILCAIATQVYKRGVQSLFKSGVAEATSQVVLHMGESTESAAPSTPVKTAKKPRLKSLDTVRGISIVVMIFVNYGAGRYWFLEHATWNGLQVADLVFPWFLWIMGVCIPMGLQSALRRNTPKKKTLFRIVKRSLKLFLLGIILNSLGGWVYLDRYRIPGVLQRFAICYFVTAGVALALSPKEAPKYQSNVGIALSDILQLFPQWVVHILIVVCHTLITFFLPVPDCPTGYLGPGGVALLQDGEPSPQCIGGAAGEVDRWLLTASHIYQNPTAKGVYSSGAFDPEGVLGSLTSIFQVFLGVQAGMVLQCHKTHRGRMVRWLLWSAVLGAIGAGLCGASMNDGAIPVNKNLWSLSFVMVTSCFAFFLLAVCYLLVDVWGVWSGAPVFQAGMNSIFLYVGHNVAYNLFPWHYSIGHMNTHLELLAETLWGTTLWVLIGLYLHHKGKFYTV</sequence>
<dbReference type="AlphaFoldDB" id="A0A3R7QUJ7"/>
<name>A0A3R7QUJ7_PENVA</name>
<keyword evidence="1" id="KW-0472">Membrane</keyword>
<comment type="caution">
    <text evidence="3">The sequence shown here is derived from an EMBL/GenBank/DDBJ whole genome shotgun (WGS) entry which is preliminary data.</text>
</comment>
<feature type="transmembrane region" description="Helical" evidence="1">
    <location>
        <begin position="278"/>
        <end position="296"/>
    </location>
</feature>
<keyword evidence="3" id="KW-0808">Transferase</keyword>
<dbReference type="PANTHER" id="PTHR31061">
    <property type="entry name" value="LD22376P"/>
    <property type="match status" value="1"/>
</dbReference>
<keyword evidence="1" id="KW-1133">Transmembrane helix</keyword>
<proteinExistence type="predicted"/>
<feature type="transmembrane region" description="Helical" evidence="1">
    <location>
        <begin position="129"/>
        <end position="153"/>
    </location>
</feature>
<evidence type="ECO:0000313" key="4">
    <source>
        <dbReference type="Proteomes" id="UP000283509"/>
    </source>
</evidence>
<dbReference type="STRING" id="6689.A0A3R7QUJ7"/>
<protein>
    <submittedName>
        <fullName evidence="3">Heparan-alpha-glucosaminide N-acetyltransferase</fullName>
    </submittedName>
</protein>
<feature type="transmembrane region" description="Helical" evidence="1">
    <location>
        <begin position="342"/>
        <end position="363"/>
    </location>
</feature>
<evidence type="ECO:0000313" key="3">
    <source>
        <dbReference type="EMBL" id="ROT78813.1"/>
    </source>
</evidence>
<feature type="transmembrane region" description="Helical" evidence="1">
    <location>
        <begin position="238"/>
        <end position="258"/>
    </location>
</feature>
<dbReference type="InterPro" id="IPR012429">
    <property type="entry name" value="HGSNAT_cat"/>
</dbReference>
<dbReference type="GO" id="GO:0016740">
    <property type="term" value="F:transferase activity"/>
    <property type="evidence" value="ECO:0007669"/>
    <property type="project" value="UniProtKB-KW"/>
</dbReference>
<dbReference type="EMBL" id="QCYY01001328">
    <property type="protein sequence ID" value="ROT78813.1"/>
    <property type="molecule type" value="Genomic_DNA"/>
</dbReference>
<feature type="transmembrane region" description="Helical" evidence="1">
    <location>
        <begin position="461"/>
        <end position="480"/>
    </location>
</feature>
<feature type="transmembrane region" description="Helical" evidence="1">
    <location>
        <begin position="302"/>
        <end position="321"/>
    </location>
</feature>
<evidence type="ECO:0000259" key="2">
    <source>
        <dbReference type="Pfam" id="PF07786"/>
    </source>
</evidence>
<feature type="domain" description="Heparan-alpha-glucosaminide N-acetyltransferase catalytic" evidence="2">
    <location>
        <begin position="196"/>
        <end position="316"/>
    </location>
</feature>
<reference evidence="3 4" key="2">
    <citation type="submission" date="2019-01" db="EMBL/GenBank/DDBJ databases">
        <title>The decoding of complex shrimp genome reveals the adaptation for benthos swimmer, frequently molting mechanism and breeding impact on genome.</title>
        <authorList>
            <person name="Sun Y."/>
            <person name="Gao Y."/>
            <person name="Yu Y."/>
        </authorList>
    </citation>
    <scope>NUCLEOTIDE SEQUENCE [LARGE SCALE GENOMIC DNA]</scope>
    <source>
        <tissue evidence="3">Muscle</tissue>
    </source>
</reference>
<dbReference type="Pfam" id="PF07786">
    <property type="entry name" value="HGSNAT_cat"/>
    <property type="match status" value="1"/>
</dbReference>
<feature type="transmembrane region" description="Helical" evidence="1">
    <location>
        <begin position="428"/>
        <end position="449"/>
    </location>
</feature>
<dbReference type="OrthoDB" id="2149840at2759"/>
<feature type="transmembrane region" description="Helical" evidence="1">
    <location>
        <begin position="562"/>
        <end position="580"/>
    </location>
</feature>
<dbReference type="Proteomes" id="UP000283509">
    <property type="component" value="Unassembled WGS sequence"/>
</dbReference>
<organism evidence="3 4">
    <name type="scientific">Penaeus vannamei</name>
    <name type="common">Whiteleg shrimp</name>
    <name type="synonym">Litopenaeus vannamei</name>
    <dbReference type="NCBI Taxonomy" id="6689"/>
    <lineage>
        <taxon>Eukaryota</taxon>
        <taxon>Metazoa</taxon>
        <taxon>Ecdysozoa</taxon>
        <taxon>Arthropoda</taxon>
        <taxon>Crustacea</taxon>
        <taxon>Multicrustacea</taxon>
        <taxon>Malacostraca</taxon>
        <taxon>Eumalacostraca</taxon>
        <taxon>Eucarida</taxon>
        <taxon>Decapoda</taxon>
        <taxon>Dendrobranchiata</taxon>
        <taxon>Penaeoidea</taxon>
        <taxon>Penaeidae</taxon>
        <taxon>Penaeus</taxon>
    </lineage>
</organism>
<accession>A0A3R7QUJ7</accession>
<feature type="transmembrane region" description="Helical" evidence="1">
    <location>
        <begin position="527"/>
        <end position="547"/>
    </location>
</feature>
<reference evidence="3 4" key="1">
    <citation type="submission" date="2018-04" db="EMBL/GenBank/DDBJ databases">
        <authorList>
            <person name="Zhang X."/>
            <person name="Yuan J."/>
            <person name="Li F."/>
            <person name="Xiang J."/>
        </authorList>
    </citation>
    <scope>NUCLEOTIDE SEQUENCE [LARGE SCALE GENOMIC DNA]</scope>
    <source>
        <tissue evidence="3">Muscle</tissue>
    </source>
</reference>
<feature type="transmembrane region" description="Helical" evidence="1">
    <location>
        <begin position="203"/>
        <end position="223"/>
    </location>
</feature>
<dbReference type="PANTHER" id="PTHR31061:SF24">
    <property type="entry name" value="LD22376P"/>
    <property type="match status" value="1"/>
</dbReference>
<feature type="transmembrane region" description="Helical" evidence="1">
    <location>
        <begin position="492"/>
        <end position="515"/>
    </location>
</feature>
<evidence type="ECO:0000256" key="1">
    <source>
        <dbReference type="SAM" id="Phobius"/>
    </source>
</evidence>
<gene>
    <name evidence="3" type="ORF">C7M84_002472</name>
</gene>
<keyword evidence="4" id="KW-1185">Reference proteome</keyword>